<gene>
    <name evidence="1" type="ORF">H0B56_09615</name>
</gene>
<comment type="caution">
    <text evidence="1">The sequence shown here is derived from an EMBL/GenBank/DDBJ whole genome shotgun (WGS) entry which is preliminary data.</text>
</comment>
<name>A0A838A9K8_9PSEU</name>
<organism evidence="1 2">
    <name type="scientific">Haloechinothrix aidingensis</name>
    <dbReference type="NCBI Taxonomy" id="2752311"/>
    <lineage>
        <taxon>Bacteria</taxon>
        <taxon>Bacillati</taxon>
        <taxon>Actinomycetota</taxon>
        <taxon>Actinomycetes</taxon>
        <taxon>Pseudonocardiales</taxon>
        <taxon>Pseudonocardiaceae</taxon>
        <taxon>Haloechinothrix</taxon>
    </lineage>
</organism>
<proteinExistence type="predicted"/>
<keyword evidence="2" id="KW-1185">Reference proteome</keyword>
<dbReference type="RefSeq" id="WP_180892637.1">
    <property type="nucleotide sequence ID" value="NZ_JACCKD010000003.1"/>
</dbReference>
<reference evidence="1 2" key="1">
    <citation type="submission" date="2020-07" db="EMBL/GenBank/DDBJ databases">
        <title>Genome of Haloechinothrix sp.</title>
        <authorList>
            <person name="Tang S.-K."/>
            <person name="Yang L."/>
            <person name="Zhu W.-Y."/>
        </authorList>
    </citation>
    <scope>NUCLEOTIDE SEQUENCE [LARGE SCALE GENOMIC DNA]</scope>
    <source>
        <strain evidence="1 2">YIM 98757</strain>
    </source>
</reference>
<evidence type="ECO:0008006" key="3">
    <source>
        <dbReference type="Google" id="ProtNLM"/>
    </source>
</evidence>
<dbReference type="AlphaFoldDB" id="A0A838A9K8"/>
<dbReference type="EMBL" id="JACCKD010000003">
    <property type="protein sequence ID" value="MBA0125797.1"/>
    <property type="molecule type" value="Genomic_DNA"/>
</dbReference>
<dbReference type="InterPro" id="IPR011009">
    <property type="entry name" value="Kinase-like_dom_sf"/>
</dbReference>
<evidence type="ECO:0000313" key="1">
    <source>
        <dbReference type="EMBL" id="MBA0125797.1"/>
    </source>
</evidence>
<dbReference type="SUPFAM" id="SSF56112">
    <property type="entry name" value="Protein kinase-like (PK-like)"/>
    <property type="match status" value="1"/>
</dbReference>
<sequence length="274" mass="29789">MDLRSGSQAELIATAERALGVTLALDQAVRKRRSLGLPTNRDTWVRISACSTEVAAERGGLEATAALPTETRHPRWYQGICWRDGDLLGRAEETERVTEPVICSGGVLTHAPELPEMWWQHLAEALTTLGTVPTARVATPHTRPITQRRMTETIQAMFPDVDAITEEWTVAHADLSWVNLTAPSCRLLDWEDFGLAPRGWDAATLWANSLAVPDLAERVQQVFAADLGSRTGLVCQLYACAELLAAGEDYAGPLAEPARAAADGLVTALSWRGP</sequence>
<accession>A0A838A9K8</accession>
<evidence type="ECO:0000313" key="2">
    <source>
        <dbReference type="Proteomes" id="UP000582974"/>
    </source>
</evidence>
<dbReference type="Proteomes" id="UP000582974">
    <property type="component" value="Unassembled WGS sequence"/>
</dbReference>
<protein>
    <recommendedName>
        <fullName evidence="3">Phosphotransferase enzyme family protein</fullName>
    </recommendedName>
</protein>